<feature type="domain" description="SIS" evidence="1">
    <location>
        <begin position="194"/>
        <end position="335"/>
    </location>
</feature>
<keyword evidence="2" id="KW-0032">Aminotransferase</keyword>
<comment type="caution">
    <text evidence="2">The sequence shown here is derived from an EMBL/GenBank/DDBJ whole genome shotgun (WGS) entry which is preliminary data.</text>
</comment>
<dbReference type="Proteomes" id="UP000306509">
    <property type="component" value="Unassembled WGS sequence"/>
</dbReference>
<protein>
    <submittedName>
        <fullName evidence="2">Glutamine--fructose-6-phosphate aminotransferase [isomerizing]</fullName>
        <ecNumber evidence="2">2.6.1.16</ecNumber>
    </submittedName>
</protein>
<dbReference type="STRING" id="180332.GCA_000797495_02974"/>
<dbReference type="AlphaFoldDB" id="A0A4V6HR31"/>
<organism evidence="2 3">
    <name type="scientific">Robinsoniella peoriensis</name>
    <dbReference type="NCBI Taxonomy" id="180332"/>
    <lineage>
        <taxon>Bacteria</taxon>
        <taxon>Bacillati</taxon>
        <taxon>Bacillota</taxon>
        <taxon>Clostridia</taxon>
        <taxon>Lachnospirales</taxon>
        <taxon>Lachnospiraceae</taxon>
        <taxon>Robinsoniella</taxon>
    </lineage>
</organism>
<sequence length="345" mass="39163">MYTIQTEIFSQPSALMQTQALFKEKHDQIYEFIKKPFQNIIFIGCGSGFMLSEGAAAMFSMYTDKKTVAVSGGEIILSPEKYSRIFTNALVIVASRSGETSEVLFALEKLRKLTTFKTMGIIAKTDCSLKPYLDFTLEIPWAFDHSVCQTRTISNIYYSLTMLLAIYIENEQLAAAFQTFFENQSAFLEEHKEMCQIIAQKEWNNVTVLGDGEISGIASEGSLAFTEICILPGEYFNLLDYRHGPIVLANEKKLFLIIINPNESNYQRQMIKDIKNRGSYVITLGHHTKDYWESDYHVSLHAIVEPIAWGIPFINICQMLAFYKAIETDHNPDIPGGLNPYISLK</sequence>
<evidence type="ECO:0000313" key="3">
    <source>
        <dbReference type="Proteomes" id="UP000306509"/>
    </source>
</evidence>
<dbReference type="PANTHER" id="PTHR10937:SF4">
    <property type="entry name" value="GLUCOSAMINE-6-PHOSPHATE DEAMINASE"/>
    <property type="match status" value="1"/>
</dbReference>
<dbReference type="GO" id="GO:0004360">
    <property type="term" value="F:glutamine-fructose-6-phosphate transaminase (isomerizing) activity"/>
    <property type="evidence" value="ECO:0007669"/>
    <property type="project" value="UniProtKB-EC"/>
</dbReference>
<keyword evidence="3" id="KW-1185">Reference proteome</keyword>
<dbReference type="RefSeq" id="WP_138004210.1">
    <property type="nucleotide sequence ID" value="NZ_QGQD01000118.1"/>
</dbReference>
<evidence type="ECO:0000259" key="1">
    <source>
        <dbReference type="PROSITE" id="PS51464"/>
    </source>
</evidence>
<feature type="domain" description="SIS" evidence="1">
    <location>
        <begin position="29"/>
        <end position="179"/>
    </location>
</feature>
<dbReference type="PROSITE" id="PS51464">
    <property type="entry name" value="SIS"/>
    <property type="match status" value="2"/>
</dbReference>
<reference evidence="2 3" key="1">
    <citation type="journal article" date="2019" name="Anaerobe">
        <title>Detection of Robinsoniella peoriensis in multiple bone samples of a trauma patient.</title>
        <authorList>
            <person name="Schrottner P."/>
            <person name="Hartwich K."/>
            <person name="Bunk B."/>
            <person name="Schober I."/>
            <person name="Helbig S."/>
            <person name="Rudolph W.W."/>
            <person name="Gunzer F."/>
        </authorList>
    </citation>
    <scope>NUCLEOTIDE SEQUENCE [LARGE SCALE GENOMIC DNA]</scope>
    <source>
        <strain evidence="2 3">DSM 106044</strain>
    </source>
</reference>
<dbReference type="Gene3D" id="3.40.50.10490">
    <property type="entry name" value="Glucose-6-phosphate isomerase like protein, domain 1"/>
    <property type="match status" value="2"/>
</dbReference>
<dbReference type="GO" id="GO:1901135">
    <property type="term" value="P:carbohydrate derivative metabolic process"/>
    <property type="evidence" value="ECO:0007669"/>
    <property type="project" value="InterPro"/>
</dbReference>
<dbReference type="InterPro" id="IPR001347">
    <property type="entry name" value="SIS_dom"/>
</dbReference>
<dbReference type="SUPFAM" id="SSF53697">
    <property type="entry name" value="SIS domain"/>
    <property type="match status" value="1"/>
</dbReference>
<dbReference type="PANTHER" id="PTHR10937">
    <property type="entry name" value="GLUCOSAMINE--FRUCTOSE-6-PHOSPHATE AMINOTRANSFERASE, ISOMERIZING"/>
    <property type="match status" value="1"/>
</dbReference>
<keyword evidence="2" id="KW-0808">Transferase</keyword>
<gene>
    <name evidence="2" type="primary">glmS_3</name>
    <name evidence="2" type="ORF">DSM106044_05617</name>
</gene>
<dbReference type="GO" id="GO:0097367">
    <property type="term" value="F:carbohydrate derivative binding"/>
    <property type="evidence" value="ECO:0007669"/>
    <property type="project" value="InterPro"/>
</dbReference>
<name>A0A4V6HR31_9FIRM</name>
<accession>A0A4V6HR31</accession>
<evidence type="ECO:0000313" key="2">
    <source>
        <dbReference type="EMBL" id="TLC97537.1"/>
    </source>
</evidence>
<dbReference type="Pfam" id="PF01380">
    <property type="entry name" value="SIS"/>
    <property type="match status" value="2"/>
</dbReference>
<dbReference type="InterPro" id="IPR046348">
    <property type="entry name" value="SIS_dom_sf"/>
</dbReference>
<dbReference type="EMBL" id="QGQD01000118">
    <property type="protein sequence ID" value="TLC97537.1"/>
    <property type="molecule type" value="Genomic_DNA"/>
</dbReference>
<dbReference type="EC" id="2.6.1.16" evidence="2"/>
<proteinExistence type="predicted"/>